<dbReference type="Proteomes" id="UP001153269">
    <property type="component" value="Unassembled WGS sequence"/>
</dbReference>
<comment type="caution">
    <text evidence="2">The sequence shown here is derived from an EMBL/GenBank/DDBJ whole genome shotgun (WGS) entry which is preliminary data.</text>
</comment>
<keyword evidence="3" id="KW-1185">Reference proteome</keyword>
<organism evidence="2 3">
    <name type="scientific">Pleuronectes platessa</name>
    <name type="common">European plaice</name>
    <dbReference type="NCBI Taxonomy" id="8262"/>
    <lineage>
        <taxon>Eukaryota</taxon>
        <taxon>Metazoa</taxon>
        <taxon>Chordata</taxon>
        <taxon>Craniata</taxon>
        <taxon>Vertebrata</taxon>
        <taxon>Euteleostomi</taxon>
        <taxon>Actinopterygii</taxon>
        <taxon>Neopterygii</taxon>
        <taxon>Teleostei</taxon>
        <taxon>Neoteleostei</taxon>
        <taxon>Acanthomorphata</taxon>
        <taxon>Carangaria</taxon>
        <taxon>Pleuronectiformes</taxon>
        <taxon>Pleuronectoidei</taxon>
        <taxon>Pleuronectidae</taxon>
        <taxon>Pleuronectes</taxon>
    </lineage>
</organism>
<sequence>MSWFPFKEPDAPSSGHVGQLWEQTCLCSSVSFITSSQRSQFSHVSPELTNQVGSQSREAPESCGLRASLSSACVKGRSGVGSPKVGVDCEEENRRQICMGYDGSEPVVSKIKLRRMKKRGAGQTELVTGAASSGEPEEGGVSSTQSTVEEPHPISIQTDSTLTLLEEEKRREFLKGKLLGDVMEATVHLDEDVTDFWLSLTEGIRPECRDSSTSCSHDSVQPSPPDRLPTPPPHPTQILLQPCSPPTRLSSFCVLQEPDSHLDPVNHSLPPGNLELLNQSQSCDVSEEKHLDINIYLNDDHMSTCHETN</sequence>
<feature type="compositionally biased region" description="Low complexity" evidence="1">
    <location>
        <begin position="129"/>
        <end position="143"/>
    </location>
</feature>
<proteinExistence type="predicted"/>
<dbReference type="AlphaFoldDB" id="A0A9N7VAX4"/>
<evidence type="ECO:0000313" key="3">
    <source>
        <dbReference type="Proteomes" id="UP001153269"/>
    </source>
</evidence>
<evidence type="ECO:0000256" key="1">
    <source>
        <dbReference type="SAM" id="MobiDB-lite"/>
    </source>
</evidence>
<feature type="compositionally biased region" description="Pro residues" evidence="1">
    <location>
        <begin position="222"/>
        <end position="233"/>
    </location>
</feature>
<protein>
    <submittedName>
        <fullName evidence="2">Uncharacterized protein</fullName>
    </submittedName>
</protein>
<feature type="compositionally biased region" description="Polar residues" evidence="1">
    <location>
        <begin position="211"/>
        <end position="220"/>
    </location>
</feature>
<evidence type="ECO:0000313" key="2">
    <source>
        <dbReference type="EMBL" id="CAB1445897.1"/>
    </source>
</evidence>
<reference evidence="2" key="1">
    <citation type="submission" date="2020-03" db="EMBL/GenBank/DDBJ databases">
        <authorList>
            <person name="Weist P."/>
        </authorList>
    </citation>
    <scope>NUCLEOTIDE SEQUENCE</scope>
</reference>
<feature type="region of interest" description="Disordered" evidence="1">
    <location>
        <begin position="208"/>
        <end position="233"/>
    </location>
</feature>
<name>A0A9N7VAX4_PLEPL</name>
<feature type="region of interest" description="Disordered" evidence="1">
    <location>
        <begin position="119"/>
        <end position="153"/>
    </location>
</feature>
<dbReference type="EMBL" id="CADEAL010003813">
    <property type="protein sequence ID" value="CAB1445897.1"/>
    <property type="molecule type" value="Genomic_DNA"/>
</dbReference>
<gene>
    <name evidence="2" type="ORF">PLEPLA_LOCUS33640</name>
</gene>
<accession>A0A9N7VAX4</accession>